<evidence type="ECO:0000313" key="4">
    <source>
        <dbReference type="EMBL" id="MBU3814340.1"/>
    </source>
</evidence>
<feature type="region of interest" description="Disordered" evidence="2">
    <location>
        <begin position="271"/>
        <end position="316"/>
    </location>
</feature>
<evidence type="ECO:0000256" key="2">
    <source>
        <dbReference type="SAM" id="MobiDB-lite"/>
    </source>
</evidence>
<comment type="caution">
    <text evidence="4">The sequence shown here is derived from an EMBL/GenBank/DDBJ whole genome shotgun (WGS) entry which is preliminary data.</text>
</comment>
<sequence length="316" mass="35573">MKHLFLKTLLWGAVLPICLFSCSSDDPSGPQPLPEPTLNPSDSLALTELYKAYDGDNWDVTWDLTDYMTWGGVSAVYDSAHNEYRVFSVILNQTSTPVPQGYISEAIGDIPYLMEFRVGGRGLRGSIPEGLFKLPYVQLVRIAGTSISGEIPSFVFQAPSLYWLDLDGNELYGEIPDEITEWDNPEGHCSLRQNHLSGKVPSGIKIKELWLRSNDFTEFPFEYCFSDYPVISMPENHFGGAIPDEVLADPEAMRRLWSWSASDDFTNLPDWWLNGERPPKQPEEEEGSGQAVKASQTAMPLRTRMELRTDIQLPGR</sequence>
<dbReference type="PANTHER" id="PTHR48059">
    <property type="entry name" value="POLYGALACTURONASE INHIBITOR 1"/>
    <property type="match status" value="1"/>
</dbReference>
<comment type="subcellular location">
    <subcellularLocation>
        <location evidence="1">Cell envelope</location>
    </subcellularLocation>
</comment>
<proteinExistence type="predicted"/>
<dbReference type="Gene3D" id="3.80.10.10">
    <property type="entry name" value="Ribonuclease Inhibitor"/>
    <property type="match status" value="1"/>
</dbReference>
<reference evidence="4" key="1">
    <citation type="journal article" date="2021" name="PeerJ">
        <title>Extensive microbial diversity within the chicken gut microbiome revealed by metagenomics and culture.</title>
        <authorList>
            <person name="Gilroy R."/>
            <person name="Ravi A."/>
            <person name="Getino M."/>
            <person name="Pursley I."/>
            <person name="Horton D.L."/>
            <person name="Alikhan N.F."/>
            <person name="Baker D."/>
            <person name="Gharbi K."/>
            <person name="Hall N."/>
            <person name="Watson M."/>
            <person name="Adriaenssens E.M."/>
            <person name="Foster-Nyarko E."/>
            <person name="Jarju S."/>
            <person name="Secka A."/>
            <person name="Antonio M."/>
            <person name="Oren A."/>
            <person name="Chaudhuri R.R."/>
            <person name="La Ragione R."/>
            <person name="Hildebrand F."/>
            <person name="Pallen M.J."/>
        </authorList>
    </citation>
    <scope>NUCLEOTIDE SEQUENCE</scope>
    <source>
        <strain evidence="4">B3-3758</strain>
    </source>
</reference>
<organism evidence="4 5">
    <name type="scientific">Candidatus Bacteroides intestinipullorum</name>
    <dbReference type="NCBI Taxonomy" id="2838471"/>
    <lineage>
        <taxon>Bacteria</taxon>
        <taxon>Pseudomonadati</taxon>
        <taxon>Bacteroidota</taxon>
        <taxon>Bacteroidia</taxon>
        <taxon>Bacteroidales</taxon>
        <taxon>Bacteroidaceae</taxon>
        <taxon>Bacteroides</taxon>
    </lineage>
</organism>
<evidence type="ECO:0000313" key="5">
    <source>
        <dbReference type="Proteomes" id="UP000824236"/>
    </source>
</evidence>
<dbReference type="EMBL" id="JAHLFO010000106">
    <property type="protein sequence ID" value="MBU3814340.1"/>
    <property type="molecule type" value="Genomic_DNA"/>
</dbReference>
<feature type="signal peptide" evidence="3">
    <location>
        <begin position="1"/>
        <end position="23"/>
    </location>
</feature>
<dbReference type="InterPro" id="IPR001611">
    <property type="entry name" value="Leu-rich_rpt"/>
</dbReference>
<dbReference type="Proteomes" id="UP000824236">
    <property type="component" value="Unassembled WGS sequence"/>
</dbReference>
<dbReference type="InterPro" id="IPR051848">
    <property type="entry name" value="PGIP"/>
</dbReference>
<dbReference type="AlphaFoldDB" id="A0A9E2KHB8"/>
<dbReference type="SUPFAM" id="SSF52058">
    <property type="entry name" value="L domain-like"/>
    <property type="match status" value="1"/>
</dbReference>
<keyword evidence="3" id="KW-0732">Signal</keyword>
<evidence type="ECO:0000256" key="3">
    <source>
        <dbReference type="SAM" id="SignalP"/>
    </source>
</evidence>
<evidence type="ECO:0000256" key="1">
    <source>
        <dbReference type="ARBA" id="ARBA00004196"/>
    </source>
</evidence>
<feature type="chain" id="PRO_5038737352" description="Leucine-rich repeat domain-containing protein" evidence="3">
    <location>
        <begin position="24"/>
        <end position="316"/>
    </location>
</feature>
<dbReference type="PANTHER" id="PTHR48059:SF30">
    <property type="entry name" value="OS06G0587000 PROTEIN"/>
    <property type="match status" value="1"/>
</dbReference>
<evidence type="ECO:0008006" key="6">
    <source>
        <dbReference type="Google" id="ProtNLM"/>
    </source>
</evidence>
<dbReference type="InterPro" id="IPR032675">
    <property type="entry name" value="LRR_dom_sf"/>
</dbReference>
<reference evidence="4" key="2">
    <citation type="submission" date="2021-04" db="EMBL/GenBank/DDBJ databases">
        <authorList>
            <person name="Gilroy R."/>
        </authorList>
    </citation>
    <scope>NUCLEOTIDE SEQUENCE</scope>
    <source>
        <strain evidence="4">B3-3758</strain>
    </source>
</reference>
<dbReference type="Pfam" id="PF00560">
    <property type="entry name" value="LRR_1"/>
    <property type="match status" value="1"/>
</dbReference>
<gene>
    <name evidence="4" type="ORF">H9791_07505</name>
</gene>
<accession>A0A9E2KHB8</accession>
<protein>
    <recommendedName>
        <fullName evidence="6">Leucine-rich repeat domain-containing protein</fullName>
    </recommendedName>
</protein>
<name>A0A9E2KHB8_9BACE</name>
<dbReference type="GO" id="GO:0030313">
    <property type="term" value="C:cell envelope"/>
    <property type="evidence" value="ECO:0007669"/>
    <property type="project" value="UniProtKB-SubCell"/>
</dbReference>